<reference evidence="9" key="2">
    <citation type="submission" date="2017-06" db="EMBL/GenBank/DDBJ databases">
        <title>The pomegranate genome and the genomics of punicalagin biosynthesis.</title>
        <authorList>
            <person name="Xu C."/>
        </authorList>
    </citation>
    <scope>NUCLEOTIDE SEQUENCE [LARGE SCALE GENOMIC DNA]</scope>
    <source>
        <tissue evidence="9">Fresh leaf</tissue>
    </source>
</reference>
<dbReference type="EMBL" id="MTKT01002214">
    <property type="protein sequence ID" value="OWM81640.1"/>
    <property type="molecule type" value="Genomic_DNA"/>
</dbReference>
<comment type="caution">
    <text evidence="9">The sequence shown here is derived from an EMBL/GenBank/DDBJ whole genome shotgun (WGS) entry which is preliminary data.</text>
</comment>
<dbReference type="Proteomes" id="UP000233551">
    <property type="component" value="Unassembled WGS sequence"/>
</dbReference>
<name>A0A218XAA3_PUNGR</name>
<dbReference type="Proteomes" id="UP000197138">
    <property type="component" value="Unassembled WGS sequence"/>
</dbReference>
<dbReference type="AlphaFoldDB" id="A0A218XAA3"/>
<dbReference type="GO" id="GO:0003677">
    <property type="term" value="F:DNA binding"/>
    <property type="evidence" value="ECO:0007669"/>
    <property type="project" value="InterPro"/>
</dbReference>
<evidence type="ECO:0000313" key="10">
    <source>
        <dbReference type="EMBL" id="PKI62929.1"/>
    </source>
</evidence>
<dbReference type="Pfam" id="PF13724">
    <property type="entry name" value="DNA_binding_2"/>
    <property type="match status" value="1"/>
</dbReference>
<keyword evidence="5 6" id="KW-0539">Nucleus</keyword>
<dbReference type="GO" id="GO:0045892">
    <property type="term" value="P:negative regulation of DNA-templated transcription"/>
    <property type="evidence" value="ECO:0007669"/>
    <property type="project" value="UniProtKB-UniRule"/>
</dbReference>
<dbReference type="OrthoDB" id="1928390at2759"/>
<dbReference type="EMBL" id="PGOL01000917">
    <property type="protein sequence ID" value="PKI62929.1"/>
    <property type="molecule type" value="Genomic_DNA"/>
</dbReference>
<organism evidence="9 11">
    <name type="scientific">Punica granatum</name>
    <name type="common">Pomegranate</name>
    <dbReference type="NCBI Taxonomy" id="22663"/>
    <lineage>
        <taxon>Eukaryota</taxon>
        <taxon>Viridiplantae</taxon>
        <taxon>Streptophyta</taxon>
        <taxon>Embryophyta</taxon>
        <taxon>Tracheophyta</taxon>
        <taxon>Spermatophyta</taxon>
        <taxon>Magnoliopsida</taxon>
        <taxon>eudicotyledons</taxon>
        <taxon>Gunneridae</taxon>
        <taxon>Pentapetalae</taxon>
        <taxon>rosids</taxon>
        <taxon>malvids</taxon>
        <taxon>Myrtales</taxon>
        <taxon>Lythraceae</taxon>
        <taxon>Punica</taxon>
    </lineage>
</organism>
<dbReference type="GO" id="GO:0005634">
    <property type="term" value="C:nucleus"/>
    <property type="evidence" value="ECO:0007669"/>
    <property type="project" value="UniProtKB-SubCell"/>
</dbReference>
<evidence type="ECO:0000256" key="2">
    <source>
        <dbReference type="ARBA" id="ARBA00022491"/>
    </source>
</evidence>
<comment type="subcellular location">
    <subcellularLocation>
        <location evidence="1 6">Nucleus</location>
    </subcellularLocation>
</comment>
<dbReference type="PANTHER" id="PTHR33057">
    <property type="entry name" value="TRANSCRIPTION REPRESSOR OFP7-RELATED"/>
    <property type="match status" value="1"/>
</dbReference>
<evidence type="ECO:0000256" key="1">
    <source>
        <dbReference type="ARBA" id="ARBA00004123"/>
    </source>
</evidence>
<accession>A0A218XAA3</accession>
<evidence type="ECO:0000256" key="5">
    <source>
        <dbReference type="ARBA" id="ARBA00023242"/>
    </source>
</evidence>
<feature type="region of interest" description="Disordered" evidence="7">
    <location>
        <begin position="25"/>
        <end position="132"/>
    </location>
</feature>
<reference evidence="11" key="1">
    <citation type="journal article" date="2017" name="Plant J.">
        <title>The pomegranate (Punica granatum L.) genome and the genomics of punicalagin biosynthesis.</title>
        <authorList>
            <person name="Qin G."/>
            <person name="Xu C."/>
            <person name="Ming R."/>
            <person name="Tang H."/>
            <person name="Guyot R."/>
            <person name="Kramer E.M."/>
            <person name="Hu Y."/>
            <person name="Yi X."/>
            <person name="Qi Y."/>
            <person name="Xu X."/>
            <person name="Gao Z."/>
            <person name="Pan H."/>
            <person name="Jian J."/>
            <person name="Tian Y."/>
            <person name="Yue Z."/>
            <person name="Xu Y."/>
        </authorList>
    </citation>
    <scope>NUCLEOTIDE SEQUENCE [LARGE SCALE GENOMIC DNA]</scope>
    <source>
        <strain evidence="11">cv. Dabenzi</strain>
    </source>
</reference>
<evidence type="ECO:0000313" key="9">
    <source>
        <dbReference type="EMBL" id="OWM81640.1"/>
    </source>
</evidence>
<keyword evidence="12" id="KW-1185">Reference proteome</keyword>
<gene>
    <name evidence="9" type="ORF">CDL15_Pgr007678</name>
    <name evidence="10" type="ORF">CRG98_016688</name>
</gene>
<evidence type="ECO:0000256" key="4">
    <source>
        <dbReference type="ARBA" id="ARBA00023163"/>
    </source>
</evidence>
<dbReference type="PROSITE" id="PS51754">
    <property type="entry name" value="OVATE"/>
    <property type="match status" value="1"/>
</dbReference>
<evidence type="ECO:0000256" key="6">
    <source>
        <dbReference type="RuleBase" id="RU367028"/>
    </source>
</evidence>
<feature type="compositionally biased region" description="Basic residues" evidence="7">
    <location>
        <begin position="101"/>
        <end position="113"/>
    </location>
</feature>
<feature type="domain" description="OVATE" evidence="8">
    <location>
        <begin position="320"/>
        <end position="379"/>
    </location>
</feature>
<dbReference type="InterPro" id="IPR006458">
    <property type="entry name" value="Ovate_C"/>
</dbReference>
<keyword evidence="3 6" id="KW-0805">Transcription regulation</keyword>
<dbReference type="STRING" id="22663.A0A218XAA3"/>
<comment type="function">
    <text evidence="6">Transcriptional repressor that regulates multiple aspects of plant growth and development.</text>
</comment>
<dbReference type="Pfam" id="PF04844">
    <property type="entry name" value="Ovate"/>
    <property type="match status" value="1"/>
</dbReference>
<evidence type="ECO:0000313" key="11">
    <source>
        <dbReference type="Proteomes" id="UP000197138"/>
    </source>
</evidence>
<sequence>MGNPKFKLSDIVPHAWFYKLKDMNRTTSSGSVHPNKKNNMNGSLPSSNSKKLAHQQPGHLTGSTTTAASLPPLKPRKSYYFPRDLSPGLRDPPQRSSKQGRTPKKSSKPKPKPKPAAPFPPLKPAPYNSSASFSCRASTDSVWTRTEDANASPDSIFDSSSPEFRLDRVLTPKSLGSCGSKIDPVAGDPDIIIHVDENSFVRKPAKRLMGHHNFDSLPNVELPPIVTKPAKPKQNYGVDHVQVIEDDRYTKKPIRKVRENISSRKSVSRRCSISSSPRVRLKINSPRLPSRRAGQARRTVSGGSDSSSAGRRKLSDSFAIMKSSFDPQRDFRESMVEMIVEHNIKASKDLEELLACYLSLNSDEYHELIIEVFKQIWLDLTDIDSLQVVNQ</sequence>
<dbReference type="InterPro" id="IPR038933">
    <property type="entry name" value="Ovate"/>
</dbReference>
<evidence type="ECO:0000313" key="12">
    <source>
        <dbReference type="Proteomes" id="UP000233551"/>
    </source>
</evidence>
<feature type="compositionally biased region" description="Pro residues" evidence="7">
    <location>
        <begin position="114"/>
        <end position="124"/>
    </location>
</feature>
<dbReference type="GeneID" id="116193152"/>
<proteinExistence type="predicted"/>
<evidence type="ECO:0000259" key="8">
    <source>
        <dbReference type="PROSITE" id="PS51754"/>
    </source>
</evidence>
<feature type="compositionally biased region" description="Low complexity" evidence="7">
    <location>
        <begin position="263"/>
        <end position="278"/>
    </location>
</feature>
<dbReference type="NCBIfam" id="TIGR01568">
    <property type="entry name" value="A_thal_3678"/>
    <property type="match status" value="1"/>
</dbReference>
<dbReference type="PANTHER" id="PTHR33057:SF151">
    <property type="entry name" value="TRANSCRIPTION REPRESSOR OFP1"/>
    <property type="match status" value="1"/>
</dbReference>
<evidence type="ECO:0000256" key="7">
    <source>
        <dbReference type="SAM" id="MobiDB-lite"/>
    </source>
</evidence>
<evidence type="ECO:0000256" key="3">
    <source>
        <dbReference type="ARBA" id="ARBA00023015"/>
    </source>
</evidence>
<reference evidence="10 12" key="3">
    <citation type="submission" date="2017-11" db="EMBL/GenBank/DDBJ databases">
        <title>De-novo sequencing of pomegranate (Punica granatum L.) genome.</title>
        <authorList>
            <person name="Akparov Z."/>
            <person name="Amiraslanov A."/>
            <person name="Hajiyeva S."/>
            <person name="Abbasov M."/>
            <person name="Kaur K."/>
            <person name="Hamwieh A."/>
            <person name="Solovyev V."/>
            <person name="Salamov A."/>
            <person name="Braich B."/>
            <person name="Kosarev P."/>
            <person name="Mahmoud A."/>
            <person name="Hajiyev E."/>
            <person name="Babayeva S."/>
            <person name="Izzatullayeva V."/>
            <person name="Mammadov A."/>
            <person name="Mammadov A."/>
            <person name="Sharifova S."/>
            <person name="Ojaghi J."/>
            <person name="Eynullazada K."/>
            <person name="Bayramov B."/>
            <person name="Abdulazimova A."/>
            <person name="Shahmuradov I."/>
        </authorList>
    </citation>
    <scope>NUCLEOTIDE SEQUENCE [LARGE SCALE GENOMIC DNA]</scope>
    <source>
        <strain evidence="10">AG2017</strain>
        <strain evidence="12">cv. AG2017</strain>
        <tissue evidence="10">Leaf</tissue>
    </source>
</reference>
<protein>
    <recommendedName>
        <fullName evidence="6">Transcription repressor</fullName>
    </recommendedName>
    <alternativeName>
        <fullName evidence="6">Ovate family protein</fullName>
    </alternativeName>
</protein>
<feature type="region of interest" description="Disordered" evidence="7">
    <location>
        <begin position="261"/>
        <end position="312"/>
    </location>
</feature>
<keyword evidence="4 6" id="KW-0804">Transcription</keyword>
<dbReference type="InterPro" id="IPR025830">
    <property type="entry name" value="DNA_bnd_dom_ovate"/>
</dbReference>
<keyword evidence="2 6" id="KW-0678">Repressor</keyword>
<feature type="compositionally biased region" description="Polar residues" evidence="7">
    <location>
        <begin position="25"/>
        <end position="50"/>
    </location>
</feature>